<evidence type="ECO:0000313" key="2">
    <source>
        <dbReference type="EnsemblMetazoa" id="tetur07g08249.1"/>
    </source>
</evidence>
<evidence type="ECO:0000256" key="1">
    <source>
        <dbReference type="SAM" id="MobiDB-lite"/>
    </source>
</evidence>
<organism evidence="2 3">
    <name type="scientific">Tetranychus urticae</name>
    <name type="common">Two-spotted spider mite</name>
    <dbReference type="NCBI Taxonomy" id="32264"/>
    <lineage>
        <taxon>Eukaryota</taxon>
        <taxon>Metazoa</taxon>
        <taxon>Ecdysozoa</taxon>
        <taxon>Arthropoda</taxon>
        <taxon>Chelicerata</taxon>
        <taxon>Arachnida</taxon>
        <taxon>Acari</taxon>
        <taxon>Acariformes</taxon>
        <taxon>Trombidiformes</taxon>
        <taxon>Prostigmata</taxon>
        <taxon>Eleutherengona</taxon>
        <taxon>Raphignathae</taxon>
        <taxon>Tetranychoidea</taxon>
        <taxon>Tetranychidae</taxon>
        <taxon>Tetranychus</taxon>
    </lineage>
</organism>
<sequence>MNRKVYCGCDSDFTSHYRTQAGQGFEDINVFRGQPYQRGYGIGSFFKRYGIPVLKFFGKELLKTGMNVGQDVLDNKNIKQSLVDRGKEGIRTAAKRGLMEISQEFDQSGSGLHFHKKIRQTRRKRKPSKKKVVRKVIRKKTKKRKTRKRKTSKRKKKQDIFG</sequence>
<evidence type="ECO:0000313" key="3">
    <source>
        <dbReference type="Proteomes" id="UP000015104"/>
    </source>
</evidence>
<proteinExistence type="predicted"/>
<protein>
    <submittedName>
        <fullName evidence="2">Uncharacterized protein</fullName>
    </submittedName>
</protein>
<keyword evidence="3" id="KW-1185">Reference proteome</keyword>
<dbReference type="EnsemblMetazoa" id="tetur07g08249.1">
    <property type="protein sequence ID" value="tetur07g08249.1"/>
    <property type="gene ID" value="tetur07g08249"/>
</dbReference>
<dbReference type="Proteomes" id="UP000015104">
    <property type="component" value="Unassembled WGS sequence"/>
</dbReference>
<reference evidence="2" key="2">
    <citation type="submission" date="2016-04" db="UniProtKB">
        <authorList>
            <consortium name="EnsemblMetazoa"/>
        </authorList>
    </citation>
    <scope>IDENTIFICATION</scope>
</reference>
<name>A0A158P4R4_TETUR</name>
<reference evidence="3" key="1">
    <citation type="submission" date="2011-08" db="EMBL/GenBank/DDBJ databases">
        <authorList>
            <person name="Rombauts S."/>
        </authorList>
    </citation>
    <scope>NUCLEOTIDE SEQUENCE</scope>
    <source>
        <strain evidence="3">London</strain>
    </source>
</reference>
<accession>A0A158P4R4</accession>
<dbReference type="AlphaFoldDB" id="A0A158P4R4"/>
<feature type="region of interest" description="Disordered" evidence="1">
    <location>
        <begin position="116"/>
        <end position="162"/>
    </location>
</feature>
<dbReference type="STRING" id="32264.A0A158P4R4"/>
<dbReference type="EMBL" id="CAEY01001892">
    <property type="status" value="NOT_ANNOTATED_CDS"/>
    <property type="molecule type" value="Genomic_DNA"/>
</dbReference>